<reference evidence="2 3" key="1">
    <citation type="submission" date="2024-02" db="EMBL/GenBank/DDBJ databases">
        <authorList>
            <person name="Chen Y."/>
            <person name="Shah S."/>
            <person name="Dougan E. K."/>
            <person name="Thang M."/>
            <person name="Chan C."/>
        </authorList>
    </citation>
    <scope>NUCLEOTIDE SEQUENCE [LARGE SCALE GENOMIC DNA]</scope>
</reference>
<dbReference type="EMBL" id="CAXAMN010024473">
    <property type="protein sequence ID" value="CAK9087108.1"/>
    <property type="molecule type" value="Genomic_DNA"/>
</dbReference>
<organism evidence="2 3">
    <name type="scientific">Durusdinium trenchii</name>
    <dbReference type="NCBI Taxonomy" id="1381693"/>
    <lineage>
        <taxon>Eukaryota</taxon>
        <taxon>Sar</taxon>
        <taxon>Alveolata</taxon>
        <taxon>Dinophyceae</taxon>
        <taxon>Suessiales</taxon>
        <taxon>Symbiodiniaceae</taxon>
        <taxon>Durusdinium</taxon>
    </lineage>
</organism>
<comment type="caution">
    <text evidence="2">The sequence shown here is derived from an EMBL/GenBank/DDBJ whole genome shotgun (WGS) entry which is preliminary data.</text>
</comment>
<protein>
    <submittedName>
        <fullName evidence="2">Uncharacterized protein</fullName>
    </submittedName>
</protein>
<accession>A0ABP0QQC2</accession>
<sequence>MRLRRLCEKKQKSGKCHVDASTADQYHRGGEEREWLEIALIEAICKVGTVSKSHKKLRAEFRARVVMVRERMDSKEQEVLGQWFTEERMEKSGDFSKDTIRTIINYCERFPAALVRAWKYDSSVKEYFVETSTKQTIRQSEILRRQEVHEGDVPWLQARQHSQVTG</sequence>
<evidence type="ECO:0000313" key="3">
    <source>
        <dbReference type="Proteomes" id="UP001642484"/>
    </source>
</evidence>
<gene>
    <name evidence="1" type="ORF">CCMP2556_LOCUS42151</name>
    <name evidence="2" type="ORF">CCMP2556_LOCUS43471</name>
</gene>
<keyword evidence="3" id="KW-1185">Reference proteome</keyword>
<name>A0ABP0QQC2_9DINO</name>
<dbReference type="Proteomes" id="UP001642484">
    <property type="component" value="Unassembled WGS sequence"/>
</dbReference>
<evidence type="ECO:0000313" key="2">
    <source>
        <dbReference type="EMBL" id="CAK9090464.1"/>
    </source>
</evidence>
<evidence type="ECO:0000313" key="1">
    <source>
        <dbReference type="EMBL" id="CAK9087108.1"/>
    </source>
</evidence>
<proteinExistence type="predicted"/>
<dbReference type="EMBL" id="CAXAMN010024851">
    <property type="protein sequence ID" value="CAK9090464.1"/>
    <property type="molecule type" value="Genomic_DNA"/>
</dbReference>